<feature type="region of interest" description="Disordered" evidence="1">
    <location>
        <begin position="490"/>
        <end position="525"/>
    </location>
</feature>
<evidence type="ECO:0000256" key="1">
    <source>
        <dbReference type="SAM" id="MobiDB-lite"/>
    </source>
</evidence>
<name>A0AAW0EKM1_9TRYP</name>
<feature type="compositionally biased region" description="Low complexity" evidence="1">
    <location>
        <begin position="655"/>
        <end position="669"/>
    </location>
</feature>
<proteinExistence type="predicted"/>
<keyword evidence="3" id="KW-1185">Reference proteome</keyword>
<feature type="compositionally biased region" description="Low complexity" evidence="1">
    <location>
        <begin position="81"/>
        <end position="103"/>
    </location>
</feature>
<dbReference type="Proteomes" id="UP001430356">
    <property type="component" value="Unassembled WGS sequence"/>
</dbReference>
<reference evidence="2 3" key="1">
    <citation type="journal article" date="2021" name="MBio">
        <title>A New Model Trypanosomatid, Novymonas esmeraldas: Genomic Perception of Its 'Candidatus Pandoraea novymonadis' Endosymbiont.</title>
        <authorList>
            <person name="Zakharova A."/>
            <person name="Saura A."/>
            <person name="Butenko A."/>
            <person name="Podesvova L."/>
            <person name="Warmusova S."/>
            <person name="Kostygov A.Y."/>
            <person name="Nenarokova A."/>
            <person name="Lukes J."/>
            <person name="Opperdoes F.R."/>
            <person name="Yurchenko V."/>
        </authorList>
    </citation>
    <scope>NUCLEOTIDE SEQUENCE [LARGE SCALE GENOMIC DNA]</scope>
    <source>
        <strain evidence="2 3">E262AT.01</strain>
    </source>
</reference>
<feature type="compositionally biased region" description="Basic and acidic residues" evidence="1">
    <location>
        <begin position="271"/>
        <end position="281"/>
    </location>
</feature>
<feature type="compositionally biased region" description="Polar residues" evidence="1">
    <location>
        <begin position="685"/>
        <end position="699"/>
    </location>
</feature>
<feature type="region of interest" description="Disordered" evidence="1">
    <location>
        <begin position="136"/>
        <end position="181"/>
    </location>
</feature>
<feature type="region of interest" description="Disordered" evidence="1">
    <location>
        <begin position="270"/>
        <end position="310"/>
    </location>
</feature>
<feature type="compositionally biased region" description="Low complexity" evidence="1">
    <location>
        <begin position="40"/>
        <end position="64"/>
    </location>
</feature>
<feature type="compositionally biased region" description="Basic and acidic residues" evidence="1">
    <location>
        <begin position="637"/>
        <end position="646"/>
    </location>
</feature>
<dbReference type="AlphaFoldDB" id="A0AAW0EKM1"/>
<comment type="caution">
    <text evidence="2">The sequence shown here is derived from an EMBL/GenBank/DDBJ whole genome shotgun (WGS) entry which is preliminary data.</text>
</comment>
<dbReference type="EMBL" id="JAECZO010000039">
    <property type="protein sequence ID" value="KAK7194633.1"/>
    <property type="molecule type" value="Genomic_DNA"/>
</dbReference>
<sequence>MSSQLSAARMSVAETQARDPASGASQAVRRPSLRMPLSLSIPVPSSVSTTTTAAATAAAAAVESAPPPQQLSSPPPPPHEFSPSIRGSGECSHSHHSSSGGSSSRRRRDVPPAHAHLHERQLQERVRELEEELRMTRHELHTRQHCGDGEAKREDERTRSSPSATRSSDSHAASAGSTHEDVAASTALVDGGRGPQCSSNTTGAAVAASPIAGDVHSRAAAPARLRCRHGLSLEQLHHDLRRCASEVERLVEDQFNLRRIVRDALVNVSGVRERTREEETPPPRAPAASWTSDPPAPQPDTRALGPLGDTDAVSSPPVWLTALLDSMRVEHAEQLRQMREELLVVVCHATASIQRGHATHPRDGPTPRICDDSAEYDERPRAGAMVEAADEARAGGAHRVEPPHALLWQRYRRLLSPTPPTRSEVVEVEACSTRLSPPPPSSSSSLHRHDALWSTVLRMQDLLQAQSAQLSRLEARLPAPLPPDVVVRNAAHRRTPPPPSLDAHLRDGPTAVHSRSGARRWEESVTSTSVAESAISSQHDVVAAVAAKKTRTVPGSHGELARQRRHEQRHAQQQQQQQQQLTVVESVAADLRQLFCDVRAHQSVSAASPHLSHHVTRARPVSEYPSPISVLAGDASSMRDEGDVAHHRPSHHAATDPAAAAAARAGPEATSSTPPSLPRQRARTVLTSSLVYHPSSSLA</sequence>
<feature type="compositionally biased region" description="Basic and acidic residues" evidence="1">
    <location>
        <begin position="136"/>
        <end position="159"/>
    </location>
</feature>
<gene>
    <name evidence="2" type="ORF">NESM_000382000</name>
</gene>
<organism evidence="2 3">
    <name type="scientific">Novymonas esmeraldas</name>
    <dbReference type="NCBI Taxonomy" id="1808958"/>
    <lineage>
        <taxon>Eukaryota</taxon>
        <taxon>Discoba</taxon>
        <taxon>Euglenozoa</taxon>
        <taxon>Kinetoplastea</taxon>
        <taxon>Metakinetoplastina</taxon>
        <taxon>Trypanosomatida</taxon>
        <taxon>Trypanosomatidae</taxon>
        <taxon>Novymonas</taxon>
    </lineage>
</organism>
<accession>A0AAW0EKM1</accession>
<protein>
    <submittedName>
        <fullName evidence="2">Uncharacterized protein</fullName>
    </submittedName>
</protein>
<evidence type="ECO:0000313" key="2">
    <source>
        <dbReference type="EMBL" id="KAK7194633.1"/>
    </source>
</evidence>
<feature type="region of interest" description="Disordered" evidence="1">
    <location>
        <begin position="1"/>
        <end position="123"/>
    </location>
</feature>
<feature type="region of interest" description="Disordered" evidence="1">
    <location>
        <begin position="633"/>
        <end position="699"/>
    </location>
</feature>
<feature type="compositionally biased region" description="Pro residues" evidence="1">
    <location>
        <begin position="65"/>
        <end position="80"/>
    </location>
</feature>
<evidence type="ECO:0000313" key="3">
    <source>
        <dbReference type="Proteomes" id="UP001430356"/>
    </source>
</evidence>
<feature type="region of interest" description="Disordered" evidence="1">
    <location>
        <begin position="549"/>
        <end position="577"/>
    </location>
</feature>